<reference evidence="8 11" key="1">
    <citation type="submission" date="2014-07" db="EMBL/GenBank/DDBJ databases">
        <title>Draft genome sequence of Thalassospira xiamenensis IB13.</title>
        <authorList>
            <person name="Lai Q."/>
            <person name="Shao Z."/>
        </authorList>
    </citation>
    <scope>NUCLEOTIDE SEQUENCE [LARGE SCALE GENOMIC DNA]</scope>
    <source>
        <strain evidence="8 11">IB13</strain>
    </source>
</reference>
<comment type="similarity">
    <text evidence="1 6">Belongs to the bacterial ribosomal protein bS6 family.</text>
</comment>
<gene>
    <name evidence="6" type="primary">rpsF</name>
    <name evidence="9" type="ORF">SAMN05428964_104300</name>
    <name evidence="8" type="ORF">TH44_09535</name>
</gene>
<accession>A0A154KUZ6</accession>
<dbReference type="InterPro" id="IPR020814">
    <property type="entry name" value="Ribosomal_S6_plastid/chlpt"/>
</dbReference>
<keyword evidence="6" id="KW-0699">rRNA-binding</keyword>
<dbReference type="EMBL" id="JPWJ01000004">
    <property type="protein sequence ID" value="RCK51000.1"/>
    <property type="molecule type" value="Genomic_DNA"/>
</dbReference>
<dbReference type="Pfam" id="PF01250">
    <property type="entry name" value="Ribosomal_S6"/>
    <property type="match status" value="1"/>
</dbReference>
<dbReference type="EMBL" id="OBMM01000004">
    <property type="protein sequence ID" value="SOC24292.1"/>
    <property type="molecule type" value="Genomic_DNA"/>
</dbReference>
<dbReference type="RefSeq" id="WP_062951945.1">
    <property type="nucleotide sequence ID" value="NZ_JALLPZ010000003.1"/>
</dbReference>
<dbReference type="GO" id="GO:0070181">
    <property type="term" value="F:small ribosomal subunit rRNA binding"/>
    <property type="evidence" value="ECO:0007669"/>
    <property type="project" value="TreeGrafter"/>
</dbReference>
<dbReference type="PANTHER" id="PTHR21011">
    <property type="entry name" value="MITOCHONDRIAL 28S RIBOSOMAL PROTEIN S6"/>
    <property type="match status" value="1"/>
</dbReference>
<evidence type="ECO:0000313" key="8">
    <source>
        <dbReference type="EMBL" id="RCK51000.1"/>
    </source>
</evidence>
<evidence type="ECO:0000313" key="10">
    <source>
        <dbReference type="Proteomes" id="UP000219068"/>
    </source>
</evidence>
<dbReference type="AlphaFoldDB" id="A0A154KUZ6"/>
<keyword evidence="6" id="KW-0694">RNA-binding</keyword>
<feature type="compositionally biased region" description="Basic residues" evidence="7">
    <location>
        <begin position="115"/>
        <end position="125"/>
    </location>
</feature>
<evidence type="ECO:0000256" key="3">
    <source>
        <dbReference type="ARBA" id="ARBA00023274"/>
    </source>
</evidence>
<dbReference type="PANTHER" id="PTHR21011:SF1">
    <property type="entry name" value="SMALL RIBOSOMAL SUBUNIT PROTEIN BS6M"/>
    <property type="match status" value="1"/>
</dbReference>
<dbReference type="InterPro" id="IPR014717">
    <property type="entry name" value="Transl_elong_EF1B/ribsomal_bS6"/>
</dbReference>
<dbReference type="SUPFAM" id="SSF54995">
    <property type="entry name" value="Ribosomal protein S6"/>
    <property type="match status" value="1"/>
</dbReference>
<comment type="function">
    <text evidence="4 6">Binds together with bS18 to 16S ribosomal RNA.</text>
</comment>
<dbReference type="CDD" id="cd00473">
    <property type="entry name" value="bS6"/>
    <property type="match status" value="1"/>
</dbReference>
<proteinExistence type="inferred from homology"/>
<dbReference type="GO" id="GO:0006412">
    <property type="term" value="P:translation"/>
    <property type="evidence" value="ECO:0007669"/>
    <property type="project" value="UniProtKB-UniRule"/>
</dbReference>
<organism evidence="8 11">
    <name type="scientific">Thalassospira xiamenensis</name>
    <dbReference type="NCBI Taxonomy" id="220697"/>
    <lineage>
        <taxon>Bacteria</taxon>
        <taxon>Pseudomonadati</taxon>
        <taxon>Pseudomonadota</taxon>
        <taxon>Alphaproteobacteria</taxon>
        <taxon>Rhodospirillales</taxon>
        <taxon>Thalassospiraceae</taxon>
        <taxon>Thalassospira</taxon>
    </lineage>
</organism>
<dbReference type="Proteomes" id="UP000252266">
    <property type="component" value="Unassembled WGS sequence"/>
</dbReference>
<evidence type="ECO:0000256" key="4">
    <source>
        <dbReference type="ARBA" id="ARBA00035104"/>
    </source>
</evidence>
<evidence type="ECO:0000313" key="11">
    <source>
        <dbReference type="Proteomes" id="UP000252266"/>
    </source>
</evidence>
<name>A0A154KUZ6_9PROT</name>
<protein>
    <recommendedName>
        <fullName evidence="5 6">Small ribosomal subunit protein bS6</fullName>
    </recommendedName>
</protein>
<reference evidence="9 10" key="2">
    <citation type="submission" date="2017-08" db="EMBL/GenBank/DDBJ databases">
        <authorList>
            <person name="de Groot N.N."/>
        </authorList>
    </citation>
    <scope>NUCLEOTIDE SEQUENCE [LARGE SCALE GENOMIC DNA]</scope>
    <source>
        <strain evidence="9 10">USBA 78</strain>
    </source>
</reference>
<sequence length="125" mass="14424">MSKYESVFIARQDFSTAQVEALNEKLTQTVEGLGGKVAKTEYWGLRSLAYRVKKNRKGHYTLFQIEADNATIAEYERQMRLNEDVLRQMTVKVEEFEEEQSAILRNRDERGGRGGNRRGGPRQHG</sequence>
<dbReference type="HAMAP" id="MF_00360">
    <property type="entry name" value="Ribosomal_bS6"/>
    <property type="match status" value="1"/>
</dbReference>
<dbReference type="Proteomes" id="UP000219068">
    <property type="component" value="Unassembled WGS sequence"/>
</dbReference>
<feature type="region of interest" description="Disordered" evidence="7">
    <location>
        <begin position="100"/>
        <end position="125"/>
    </location>
</feature>
<evidence type="ECO:0000256" key="2">
    <source>
        <dbReference type="ARBA" id="ARBA00022980"/>
    </source>
</evidence>
<evidence type="ECO:0000256" key="7">
    <source>
        <dbReference type="SAM" id="MobiDB-lite"/>
    </source>
</evidence>
<dbReference type="NCBIfam" id="TIGR00166">
    <property type="entry name" value="S6"/>
    <property type="match status" value="1"/>
</dbReference>
<keyword evidence="3 6" id="KW-0687">Ribonucleoprotein</keyword>
<dbReference type="GO" id="GO:0022627">
    <property type="term" value="C:cytosolic small ribosomal subunit"/>
    <property type="evidence" value="ECO:0007669"/>
    <property type="project" value="TreeGrafter"/>
</dbReference>
<keyword evidence="2 6" id="KW-0689">Ribosomal protein</keyword>
<evidence type="ECO:0000313" key="9">
    <source>
        <dbReference type="EMBL" id="SOC24292.1"/>
    </source>
</evidence>
<evidence type="ECO:0000256" key="6">
    <source>
        <dbReference type="HAMAP-Rule" id="MF_00360"/>
    </source>
</evidence>
<dbReference type="InterPro" id="IPR000529">
    <property type="entry name" value="Ribosomal_bS6"/>
</dbReference>
<dbReference type="InterPro" id="IPR035980">
    <property type="entry name" value="Ribosomal_bS6_sf"/>
</dbReference>
<dbReference type="GO" id="GO:0003735">
    <property type="term" value="F:structural constituent of ribosome"/>
    <property type="evidence" value="ECO:0007669"/>
    <property type="project" value="InterPro"/>
</dbReference>
<evidence type="ECO:0000256" key="5">
    <source>
        <dbReference type="ARBA" id="ARBA00035294"/>
    </source>
</evidence>
<evidence type="ECO:0000256" key="1">
    <source>
        <dbReference type="ARBA" id="ARBA00009512"/>
    </source>
</evidence>
<dbReference type="Gene3D" id="3.30.70.60">
    <property type="match status" value="1"/>
</dbReference>